<keyword evidence="9" id="KW-1185">Reference proteome</keyword>
<evidence type="ECO:0000256" key="4">
    <source>
        <dbReference type="ARBA" id="ARBA00022683"/>
    </source>
</evidence>
<dbReference type="PIRSF" id="PIRSF000699">
    <property type="entry name" value="PTS_IILac_III"/>
    <property type="match status" value="1"/>
</dbReference>
<dbReference type="GO" id="GO:0046872">
    <property type="term" value="F:metal ion binding"/>
    <property type="evidence" value="ECO:0007669"/>
    <property type="project" value="UniProtKB-KW"/>
</dbReference>
<evidence type="ECO:0000256" key="6">
    <source>
        <dbReference type="PIRSR" id="PIRSR000699-2"/>
    </source>
</evidence>
<dbReference type="GO" id="GO:0009401">
    <property type="term" value="P:phosphoenolpyruvate-dependent sugar phosphotransferase system"/>
    <property type="evidence" value="ECO:0007669"/>
    <property type="project" value="UniProtKB-KW"/>
</dbReference>
<keyword evidence="4" id="KW-0598">Phosphotransferase system</keyword>
<dbReference type="OrthoDB" id="389577at2"/>
<evidence type="ECO:0000256" key="2">
    <source>
        <dbReference type="ARBA" id="ARBA00022597"/>
    </source>
</evidence>
<dbReference type="KEGG" id="cmah:C1I91_27800"/>
<evidence type="ECO:0000313" key="9">
    <source>
        <dbReference type="Proteomes" id="UP000286268"/>
    </source>
</evidence>
<keyword evidence="6" id="KW-0479">Metal-binding</keyword>
<dbReference type="GO" id="GO:0016740">
    <property type="term" value="F:transferase activity"/>
    <property type="evidence" value="ECO:0007669"/>
    <property type="project" value="UniProtKB-KW"/>
</dbReference>
<dbReference type="EMBL" id="CP025746">
    <property type="protein sequence ID" value="QAA35142.1"/>
    <property type="molecule type" value="Genomic_DNA"/>
</dbReference>
<protein>
    <submittedName>
        <fullName evidence="8">PTS lactose/cellobiose transporter subunit IIA</fullName>
    </submittedName>
</protein>
<dbReference type="Pfam" id="PF02255">
    <property type="entry name" value="PTS_IIA"/>
    <property type="match status" value="1"/>
</dbReference>
<evidence type="ECO:0000256" key="5">
    <source>
        <dbReference type="PIRSR" id="PIRSR000699-1"/>
    </source>
</evidence>
<dbReference type="AlphaFoldDB" id="A0A3R5QXR4"/>
<dbReference type="PANTHER" id="PTHR34382:SF7">
    <property type="entry name" value="PTS SYSTEM N,N'-DIACETYLCHITOBIOSE-SPECIFIC EIIA COMPONENT"/>
    <property type="match status" value="1"/>
</dbReference>
<evidence type="ECO:0000256" key="7">
    <source>
        <dbReference type="PROSITE-ProRule" id="PRU00418"/>
    </source>
</evidence>
<dbReference type="SUPFAM" id="SSF46973">
    <property type="entry name" value="Enzyme IIa from lactose specific PTS, IIa-lac"/>
    <property type="match status" value="1"/>
</dbReference>
<keyword evidence="3" id="KW-0808">Transferase</keyword>
<organism evidence="8 9">
    <name type="scientific">Clostridium manihotivorum</name>
    <dbReference type="NCBI Taxonomy" id="2320868"/>
    <lineage>
        <taxon>Bacteria</taxon>
        <taxon>Bacillati</taxon>
        <taxon>Bacillota</taxon>
        <taxon>Clostridia</taxon>
        <taxon>Eubacteriales</taxon>
        <taxon>Clostridiaceae</taxon>
        <taxon>Clostridium</taxon>
    </lineage>
</organism>
<feature type="active site" description="Tele-phosphohistidine intermediate" evidence="5">
    <location>
        <position position="75"/>
    </location>
</feature>
<evidence type="ECO:0000313" key="8">
    <source>
        <dbReference type="EMBL" id="QAA35142.1"/>
    </source>
</evidence>
<dbReference type="Proteomes" id="UP000286268">
    <property type="component" value="Chromosome"/>
</dbReference>
<comment type="cofactor">
    <cofactor evidence="6">
        <name>Mg(2+)</name>
        <dbReference type="ChEBI" id="CHEBI:18420"/>
    </cofactor>
    <text evidence="6">Binds 1 Mg(2+) ion per trimer.</text>
</comment>
<keyword evidence="1" id="KW-0813">Transport</keyword>
<evidence type="ECO:0000256" key="1">
    <source>
        <dbReference type="ARBA" id="ARBA00022448"/>
    </source>
</evidence>
<name>A0A3R5QXR4_9CLOT</name>
<feature type="modified residue" description="Phosphohistidine; by HPr" evidence="7">
    <location>
        <position position="75"/>
    </location>
</feature>
<sequence>MNMEEVIMGIIINAGDARAYAHEALTKANSGDFQGASTSMELADEAIGRAHDSQTSLLHREASGEKLEITALFVHSQDHLMTAISEKNLIVQIIELRKQLQPLLDKLPNS</sequence>
<dbReference type="PROSITE" id="PS51095">
    <property type="entry name" value="PTS_EIIA_TYPE_3"/>
    <property type="match status" value="1"/>
</dbReference>
<feature type="binding site" evidence="6">
    <location>
        <position position="78"/>
    </location>
    <ligand>
        <name>Mg(2+)</name>
        <dbReference type="ChEBI" id="CHEBI:18420"/>
        <note>ligand shared between all trimeric partners</note>
    </ligand>
</feature>
<keyword evidence="6" id="KW-0460">Magnesium</keyword>
<dbReference type="Gene3D" id="1.20.58.80">
    <property type="entry name" value="Phosphotransferase system, lactose/cellobiose-type IIA subunit"/>
    <property type="match status" value="1"/>
</dbReference>
<dbReference type="PANTHER" id="PTHR34382">
    <property type="entry name" value="PTS SYSTEM N,N'-DIACETYLCHITOBIOSE-SPECIFIC EIIA COMPONENT"/>
    <property type="match status" value="1"/>
</dbReference>
<proteinExistence type="predicted"/>
<evidence type="ECO:0000256" key="3">
    <source>
        <dbReference type="ARBA" id="ARBA00022679"/>
    </source>
</evidence>
<gene>
    <name evidence="8" type="ORF">C1I91_27800</name>
</gene>
<keyword evidence="2" id="KW-0762">Sugar transport</keyword>
<dbReference type="RefSeq" id="WP_128215833.1">
    <property type="nucleotide sequence ID" value="NZ_CP025746.1"/>
</dbReference>
<dbReference type="InterPro" id="IPR036542">
    <property type="entry name" value="PTS_IIA_lac/cel_sf"/>
</dbReference>
<dbReference type="CDD" id="cd00215">
    <property type="entry name" value="PTS_IIA_lac"/>
    <property type="match status" value="1"/>
</dbReference>
<dbReference type="InterPro" id="IPR003188">
    <property type="entry name" value="PTS_IIA_lac/cel"/>
</dbReference>
<accession>A0A3R5QXR4</accession>
<reference evidence="8 9" key="1">
    <citation type="submission" date="2018-01" db="EMBL/GenBank/DDBJ databases">
        <title>Genome Sequencing and Assembly of Anaerobacter polyendosporus strain CT4.</title>
        <authorList>
            <person name="Tachaapaikoon C."/>
            <person name="Sutheeworapong S."/>
            <person name="Jenjaroenpun P."/>
            <person name="Wongsurawat T."/>
            <person name="Nookeaw I."/>
            <person name="Cheawchanlertfa P."/>
            <person name="Kosugi A."/>
            <person name="Cheevadhanarak S."/>
            <person name="Ratanakhanokchai K."/>
        </authorList>
    </citation>
    <scope>NUCLEOTIDE SEQUENCE [LARGE SCALE GENOMIC DNA]</scope>
    <source>
        <strain evidence="8 9">CT4</strain>
    </source>
</reference>